<keyword evidence="1" id="KW-0812">Transmembrane</keyword>
<name>A0A1A9VV27_GLOAU</name>
<reference evidence="2" key="1">
    <citation type="submission" date="2020-05" db="UniProtKB">
        <authorList>
            <consortium name="EnsemblMetazoa"/>
        </authorList>
    </citation>
    <scope>IDENTIFICATION</scope>
    <source>
        <strain evidence="2">TTRI</strain>
    </source>
</reference>
<sequence>MRQKDFRQNEMQLTKCILEDLCCAFDAIARTLSFSKQIEKWAVFLDYGKLNLEPKPLNLENKGLSLFIDSHLTFEEYIDVIQGKVCVGTLYTIYSNYAYLPQPIKCRLTYAVLMTQILYGLQVVSDAIAYIFLCSMSTVFAEGLISRSMLGASWDECLGNLQPIALF</sequence>
<keyword evidence="1" id="KW-1133">Transmembrane helix</keyword>
<proteinExistence type="predicted"/>
<dbReference type="EnsemblMetazoa" id="GAUT048619-RA">
    <property type="protein sequence ID" value="GAUT048619-PA"/>
    <property type="gene ID" value="GAUT048619"/>
</dbReference>
<dbReference type="AlphaFoldDB" id="A0A1A9VV27"/>
<accession>A0A1A9VV27</accession>
<keyword evidence="3" id="KW-1185">Reference proteome</keyword>
<feature type="transmembrane region" description="Helical" evidence="1">
    <location>
        <begin position="127"/>
        <end position="145"/>
    </location>
</feature>
<dbReference type="VEuPathDB" id="VectorBase:GAUT048619"/>
<dbReference type="Proteomes" id="UP000078200">
    <property type="component" value="Unassembled WGS sequence"/>
</dbReference>
<dbReference type="STRING" id="7395.A0A1A9VV27"/>
<keyword evidence="1" id="KW-0472">Membrane</keyword>
<evidence type="ECO:0000313" key="3">
    <source>
        <dbReference type="Proteomes" id="UP000078200"/>
    </source>
</evidence>
<protein>
    <submittedName>
        <fullName evidence="2">Uncharacterized protein</fullName>
    </submittedName>
</protein>
<evidence type="ECO:0000256" key="1">
    <source>
        <dbReference type="SAM" id="Phobius"/>
    </source>
</evidence>
<organism evidence="2 3">
    <name type="scientific">Glossina austeni</name>
    <name type="common">Savannah tsetse fly</name>
    <dbReference type="NCBI Taxonomy" id="7395"/>
    <lineage>
        <taxon>Eukaryota</taxon>
        <taxon>Metazoa</taxon>
        <taxon>Ecdysozoa</taxon>
        <taxon>Arthropoda</taxon>
        <taxon>Hexapoda</taxon>
        <taxon>Insecta</taxon>
        <taxon>Pterygota</taxon>
        <taxon>Neoptera</taxon>
        <taxon>Endopterygota</taxon>
        <taxon>Diptera</taxon>
        <taxon>Brachycera</taxon>
        <taxon>Muscomorpha</taxon>
        <taxon>Hippoboscoidea</taxon>
        <taxon>Glossinidae</taxon>
        <taxon>Glossina</taxon>
    </lineage>
</organism>
<evidence type="ECO:0000313" key="2">
    <source>
        <dbReference type="EnsemblMetazoa" id="GAUT048619-PA"/>
    </source>
</evidence>